<organism evidence="1 2">
    <name type="scientific">Chaetoceros tenuissimus</name>
    <dbReference type="NCBI Taxonomy" id="426638"/>
    <lineage>
        <taxon>Eukaryota</taxon>
        <taxon>Sar</taxon>
        <taxon>Stramenopiles</taxon>
        <taxon>Ochrophyta</taxon>
        <taxon>Bacillariophyta</taxon>
        <taxon>Coscinodiscophyceae</taxon>
        <taxon>Chaetocerotophycidae</taxon>
        <taxon>Chaetocerotales</taxon>
        <taxon>Chaetocerotaceae</taxon>
        <taxon>Chaetoceros</taxon>
    </lineage>
</organism>
<dbReference type="EMBL" id="BLLK01000019">
    <property type="protein sequence ID" value="GFH43848.1"/>
    <property type="molecule type" value="Genomic_DNA"/>
</dbReference>
<protein>
    <recommendedName>
        <fullName evidence="3">Leucine-rich repeat domain-containing protein</fullName>
    </recommendedName>
</protein>
<dbReference type="PANTHER" id="PTHR45661:SF3">
    <property type="entry name" value="IG-LIKE DOMAIN-CONTAINING PROTEIN"/>
    <property type="match status" value="1"/>
</dbReference>
<dbReference type="Proteomes" id="UP001054902">
    <property type="component" value="Unassembled WGS sequence"/>
</dbReference>
<keyword evidence="2" id="KW-1185">Reference proteome</keyword>
<dbReference type="PANTHER" id="PTHR45661">
    <property type="entry name" value="SURFACE ANTIGEN"/>
    <property type="match status" value="1"/>
</dbReference>
<dbReference type="AlphaFoldDB" id="A0AAD3GYV0"/>
<evidence type="ECO:0008006" key="3">
    <source>
        <dbReference type="Google" id="ProtNLM"/>
    </source>
</evidence>
<reference evidence="1 2" key="1">
    <citation type="journal article" date="2021" name="Sci. Rep.">
        <title>The genome of the diatom Chaetoceros tenuissimus carries an ancient integrated fragment of an extant virus.</title>
        <authorList>
            <person name="Hongo Y."/>
            <person name="Kimura K."/>
            <person name="Takaki Y."/>
            <person name="Yoshida Y."/>
            <person name="Baba S."/>
            <person name="Kobayashi G."/>
            <person name="Nagasaki K."/>
            <person name="Hano T."/>
            <person name="Tomaru Y."/>
        </authorList>
    </citation>
    <scope>NUCLEOTIDE SEQUENCE [LARGE SCALE GENOMIC DNA]</scope>
    <source>
        <strain evidence="1 2">NIES-3715</strain>
    </source>
</reference>
<accession>A0AAD3GYV0</accession>
<gene>
    <name evidence="1" type="ORF">CTEN210_00321</name>
</gene>
<dbReference type="Pfam" id="PF13306">
    <property type="entry name" value="LRR_5"/>
    <property type="match status" value="1"/>
</dbReference>
<proteinExistence type="predicted"/>
<dbReference type="SUPFAM" id="SSF52058">
    <property type="entry name" value="L domain-like"/>
    <property type="match status" value="1"/>
</dbReference>
<evidence type="ECO:0000313" key="2">
    <source>
        <dbReference type="Proteomes" id="UP001054902"/>
    </source>
</evidence>
<dbReference type="InterPro" id="IPR032675">
    <property type="entry name" value="LRR_dom_sf"/>
</dbReference>
<name>A0AAD3GYV0_9STRA</name>
<dbReference type="InterPro" id="IPR026906">
    <property type="entry name" value="LRR_5"/>
</dbReference>
<dbReference type="Gene3D" id="3.80.10.10">
    <property type="entry name" value="Ribonuclease Inhibitor"/>
    <property type="match status" value="1"/>
</dbReference>
<sequence length="281" mass="33024">MRVATVDSLVTLFYDGSRELFDQELIWEWEDEEVQIRHQNNINGDWEDWQLEEVVNFEELNELSDECKRYIRERRSWQQIIVVDGVTEIPDYTFYECYNIQRVIFADSVIRIEHHAFFGCRSLFDIKWPLNLECIGQYAFRECNLSSVFIPPRCREIGGWAFVANENLTILNIPQDTELQRSAIFNTKLFQKSPAGNFGVPTWLKNMNNSDQFALHRVCSSFEPTLEMIVDVLKDRGGPNAFKVENSIGITPSRYLQENPYAHIIEKEIIEKYILDMMGEL</sequence>
<evidence type="ECO:0000313" key="1">
    <source>
        <dbReference type="EMBL" id="GFH43848.1"/>
    </source>
</evidence>
<comment type="caution">
    <text evidence="1">The sequence shown here is derived from an EMBL/GenBank/DDBJ whole genome shotgun (WGS) entry which is preliminary data.</text>
</comment>
<dbReference type="InterPro" id="IPR053139">
    <property type="entry name" value="Surface_bspA-like"/>
</dbReference>